<protein>
    <submittedName>
        <fullName evidence="1">Uncharacterized protein</fullName>
    </submittedName>
</protein>
<proteinExistence type="predicted"/>
<gene>
    <name evidence="1" type="ORF">BTN92_08430</name>
</gene>
<dbReference type="Proteomes" id="UP000189299">
    <property type="component" value="Unassembled WGS sequence"/>
</dbReference>
<evidence type="ECO:0000313" key="1">
    <source>
        <dbReference type="EMBL" id="ONN43085.1"/>
    </source>
</evidence>
<dbReference type="EMBL" id="MSTR01000007">
    <property type="protein sequence ID" value="ONN43085.1"/>
    <property type="molecule type" value="Genomic_DNA"/>
</dbReference>
<organism evidence="1 2">
    <name type="scientific">Enterococcus mundtii</name>
    <dbReference type="NCBI Taxonomy" id="53346"/>
    <lineage>
        <taxon>Bacteria</taxon>
        <taxon>Bacillati</taxon>
        <taxon>Bacillota</taxon>
        <taxon>Bacilli</taxon>
        <taxon>Lactobacillales</taxon>
        <taxon>Enterococcaceae</taxon>
        <taxon>Enterococcus</taxon>
    </lineage>
</organism>
<accession>A0A1V2UIJ2</accession>
<dbReference type="RefSeq" id="WP_062804740.1">
    <property type="nucleotide sequence ID" value="NZ_CABMMO010000007.1"/>
</dbReference>
<comment type="caution">
    <text evidence="1">The sequence shown here is derived from an EMBL/GenBank/DDBJ whole genome shotgun (WGS) entry which is preliminary data.</text>
</comment>
<reference evidence="1 2" key="1">
    <citation type="submission" date="2016-12" db="EMBL/GenBank/DDBJ databases">
        <authorList>
            <person name="Song W.-J."/>
            <person name="Kurnit D.M."/>
        </authorList>
    </citation>
    <scope>NUCLEOTIDE SEQUENCE [LARGE SCALE GENOMIC DNA]</scope>
    <source>
        <strain evidence="1 2">CGB1038-1_S1</strain>
    </source>
</reference>
<dbReference type="AlphaFoldDB" id="A0A1V2UIJ2"/>
<evidence type="ECO:0000313" key="2">
    <source>
        <dbReference type="Proteomes" id="UP000189299"/>
    </source>
</evidence>
<name>A0A1V2UIJ2_ENTMU</name>
<sequence length="290" mass="32245">MEKQIRGVIIGLTLTTILASSTYAVLANQQTDVQVKSESRVITTSPEEEKQTTIEIPTVQIEDEITTKQEAVYRMINAIDYYHSIEIHFLATKKAGELIESIHLSAVNLPDNHLTKIDTTYSTNNRSFLFYDNGNIETENFDSNDKSLGIDTSFVRLEGASSNHSMTLADSIKIGEDGEKLYKARPDANYYSNAKIVALPSDLAINLLEDEAIYELTDTGKIAGRNTVVLEGSLSDANQVRYQANHFKLNIDAKTGVLLGMIFTNNGIEKDYLNVSSVTFDQLPEDFKSN</sequence>
<dbReference type="OrthoDB" id="2881381at2"/>